<evidence type="ECO:0000313" key="2">
    <source>
        <dbReference type="Proteomes" id="UP000199544"/>
    </source>
</evidence>
<dbReference type="STRING" id="459525.SAMN04488137_0202"/>
<dbReference type="AlphaFoldDB" id="A0A1G9TC79"/>
<organism evidence="1 2">
    <name type="scientific">Fictibacillus solisalsi</name>
    <dbReference type="NCBI Taxonomy" id="459525"/>
    <lineage>
        <taxon>Bacteria</taxon>
        <taxon>Bacillati</taxon>
        <taxon>Bacillota</taxon>
        <taxon>Bacilli</taxon>
        <taxon>Bacillales</taxon>
        <taxon>Fictibacillaceae</taxon>
        <taxon>Fictibacillus</taxon>
    </lineage>
</organism>
<keyword evidence="2" id="KW-1185">Reference proteome</keyword>
<name>A0A1G9TC79_9BACL</name>
<gene>
    <name evidence="1" type="ORF">SAMN04488137_0202</name>
</gene>
<dbReference type="RefSeq" id="WP_170834177.1">
    <property type="nucleotide sequence ID" value="NZ_FNHW01000001.1"/>
</dbReference>
<reference evidence="2" key="1">
    <citation type="submission" date="2016-10" db="EMBL/GenBank/DDBJ databases">
        <authorList>
            <person name="Varghese N."/>
            <person name="Submissions S."/>
        </authorList>
    </citation>
    <scope>NUCLEOTIDE SEQUENCE [LARGE SCALE GENOMIC DNA]</scope>
    <source>
        <strain evidence="2">CGMCC 1.6854</strain>
    </source>
</reference>
<proteinExistence type="predicted"/>
<dbReference type="EMBL" id="FNHW01000001">
    <property type="protein sequence ID" value="SDM45240.1"/>
    <property type="molecule type" value="Genomic_DNA"/>
</dbReference>
<sequence>MVRKFAWNAMVQVSTETGIARIARVTDAYAANGATETESLIKEPIERL</sequence>
<protein>
    <submittedName>
        <fullName evidence="1">Uncharacterized protein</fullName>
    </submittedName>
</protein>
<accession>A0A1G9TC79</accession>
<dbReference type="Proteomes" id="UP000199544">
    <property type="component" value="Unassembled WGS sequence"/>
</dbReference>
<evidence type="ECO:0000313" key="1">
    <source>
        <dbReference type="EMBL" id="SDM45240.1"/>
    </source>
</evidence>